<dbReference type="RefSeq" id="XP_060323362.1">
    <property type="nucleotide sequence ID" value="XM_060478494.1"/>
</dbReference>
<evidence type="ECO:0000313" key="2">
    <source>
        <dbReference type="Proteomes" id="UP001175211"/>
    </source>
</evidence>
<gene>
    <name evidence="1" type="ORF">EV420DRAFT_1650768</name>
</gene>
<keyword evidence="2" id="KW-1185">Reference proteome</keyword>
<name>A0AA39JBI4_ARMTA</name>
<protein>
    <submittedName>
        <fullName evidence="1">Uncharacterized protein</fullName>
    </submittedName>
</protein>
<reference evidence="1" key="1">
    <citation type="submission" date="2023-06" db="EMBL/GenBank/DDBJ databases">
        <authorList>
            <consortium name="Lawrence Berkeley National Laboratory"/>
            <person name="Ahrendt S."/>
            <person name="Sahu N."/>
            <person name="Indic B."/>
            <person name="Wong-Bajracharya J."/>
            <person name="Merenyi Z."/>
            <person name="Ke H.-M."/>
            <person name="Monk M."/>
            <person name="Kocsube S."/>
            <person name="Drula E."/>
            <person name="Lipzen A."/>
            <person name="Balint B."/>
            <person name="Henrissat B."/>
            <person name="Andreopoulos B."/>
            <person name="Martin F.M."/>
            <person name="Harder C.B."/>
            <person name="Rigling D."/>
            <person name="Ford K.L."/>
            <person name="Foster G.D."/>
            <person name="Pangilinan J."/>
            <person name="Papanicolaou A."/>
            <person name="Barry K."/>
            <person name="LaButti K."/>
            <person name="Viragh M."/>
            <person name="Koriabine M."/>
            <person name="Yan M."/>
            <person name="Riley R."/>
            <person name="Champramary S."/>
            <person name="Plett K.L."/>
            <person name="Tsai I.J."/>
            <person name="Slot J."/>
            <person name="Sipos G."/>
            <person name="Plett J."/>
            <person name="Nagy L.G."/>
            <person name="Grigoriev I.V."/>
        </authorList>
    </citation>
    <scope>NUCLEOTIDE SEQUENCE</scope>
    <source>
        <strain evidence="1">CCBAS 213</strain>
    </source>
</reference>
<sequence length="273" mass="30730">MHHIIQLPFFSSYESYTVYTYGRSVLLFEKETLTPPPTSEWIMLPQIPNYTSQETIGTASWLCIGLFDSRTQTFKTYLLSLPNTKAVSKEVYDNGIVLAHNAGFFMKITICQEDNFVWTSIPAHRELQINRSGSTILLRYHNDTIQLCDARTGAAVFDSLHSDKYLVGDSDDGTKIALCDLNSDVTSVFDMALGGKVIVVLDGRVGRVLLFGEKITYELNKCLIIQSLETGDILFRHGIPEHWGPYHIDATPDGTRVITYNSRTCMVWDVGDL</sequence>
<dbReference type="SUPFAM" id="SSF50969">
    <property type="entry name" value="YVTN repeat-like/Quinoprotein amine dehydrogenase"/>
    <property type="match status" value="1"/>
</dbReference>
<dbReference type="AlphaFoldDB" id="A0AA39JBI4"/>
<dbReference type="EMBL" id="JAUEPS010000082">
    <property type="protein sequence ID" value="KAK0439720.1"/>
    <property type="molecule type" value="Genomic_DNA"/>
</dbReference>
<proteinExistence type="predicted"/>
<evidence type="ECO:0000313" key="1">
    <source>
        <dbReference type="EMBL" id="KAK0439720.1"/>
    </source>
</evidence>
<comment type="caution">
    <text evidence="1">The sequence shown here is derived from an EMBL/GenBank/DDBJ whole genome shotgun (WGS) entry which is preliminary data.</text>
</comment>
<dbReference type="InterPro" id="IPR011044">
    <property type="entry name" value="Quino_amine_DH_bsu"/>
</dbReference>
<accession>A0AA39JBI4</accession>
<dbReference type="GeneID" id="85362042"/>
<dbReference type="Proteomes" id="UP001175211">
    <property type="component" value="Unassembled WGS sequence"/>
</dbReference>
<organism evidence="1 2">
    <name type="scientific">Armillaria tabescens</name>
    <name type="common">Ringless honey mushroom</name>
    <name type="synonym">Agaricus tabescens</name>
    <dbReference type="NCBI Taxonomy" id="1929756"/>
    <lineage>
        <taxon>Eukaryota</taxon>
        <taxon>Fungi</taxon>
        <taxon>Dikarya</taxon>
        <taxon>Basidiomycota</taxon>
        <taxon>Agaricomycotina</taxon>
        <taxon>Agaricomycetes</taxon>
        <taxon>Agaricomycetidae</taxon>
        <taxon>Agaricales</taxon>
        <taxon>Marasmiineae</taxon>
        <taxon>Physalacriaceae</taxon>
        <taxon>Desarmillaria</taxon>
    </lineage>
</organism>